<accession>A0A6P1BSQ6</accession>
<dbReference type="InterPro" id="IPR036388">
    <property type="entry name" value="WH-like_DNA-bd_sf"/>
</dbReference>
<dbReference type="PANTHER" id="PTHR47691">
    <property type="entry name" value="REGULATOR-RELATED"/>
    <property type="match status" value="1"/>
</dbReference>
<dbReference type="InterPro" id="IPR016032">
    <property type="entry name" value="Sig_transdc_resp-reg_C-effctor"/>
</dbReference>
<comment type="caution">
    <text evidence="5">The sequence shown here is derived from an EMBL/GenBank/DDBJ whole genome shotgun (WGS) entry which is preliminary data.</text>
</comment>
<dbReference type="GO" id="GO:0003677">
    <property type="term" value="F:DNA binding"/>
    <property type="evidence" value="ECO:0007669"/>
    <property type="project" value="UniProtKB-UniRule"/>
</dbReference>
<evidence type="ECO:0000259" key="4">
    <source>
        <dbReference type="PROSITE" id="PS51755"/>
    </source>
</evidence>
<gene>
    <name evidence="5" type="ORF">FNJ47_36745</name>
</gene>
<evidence type="ECO:0000313" key="5">
    <source>
        <dbReference type="EMBL" id="NEV01200.1"/>
    </source>
</evidence>
<dbReference type="Proteomes" id="UP000468531">
    <property type="component" value="Unassembled WGS sequence"/>
</dbReference>
<evidence type="ECO:0000313" key="6">
    <source>
        <dbReference type="Proteomes" id="UP000468531"/>
    </source>
</evidence>
<dbReference type="Gene3D" id="1.10.10.10">
    <property type="entry name" value="Winged helix-like DNA-binding domain superfamily/Winged helix DNA-binding domain"/>
    <property type="match status" value="1"/>
</dbReference>
<dbReference type="EMBL" id="VKHP01000223">
    <property type="protein sequence ID" value="NEV01200.1"/>
    <property type="molecule type" value="Genomic_DNA"/>
</dbReference>
<feature type="compositionally biased region" description="Basic and acidic residues" evidence="3">
    <location>
        <begin position="38"/>
        <end position="59"/>
    </location>
</feature>
<evidence type="ECO:0000256" key="2">
    <source>
        <dbReference type="PROSITE-ProRule" id="PRU01091"/>
    </source>
</evidence>
<reference evidence="5 6" key="1">
    <citation type="journal article" date="2020" name="Arch. Microbiol.">
        <title>Bradyrhizobium uaiense sp. nov., a new highly efficient cowpea symbiont.</title>
        <authorList>
            <person name="Cabral Michel D."/>
            <person name="Azarias Guimaraes A."/>
            <person name="Martins da Costa E."/>
            <person name="Soares de Carvalho T."/>
            <person name="Balsanelli E."/>
            <person name="Willems A."/>
            <person name="Maltempi de Souza E."/>
            <person name="de Souza Moreira F.M."/>
        </authorList>
    </citation>
    <scope>NUCLEOTIDE SEQUENCE [LARGE SCALE GENOMIC DNA]</scope>
    <source>
        <strain evidence="5 6">UFLA 03-164</strain>
    </source>
</reference>
<keyword evidence="6" id="KW-1185">Reference proteome</keyword>
<dbReference type="RefSeq" id="WP_163160731.1">
    <property type="nucleotide sequence ID" value="NZ_VKHP01000223.1"/>
</dbReference>
<dbReference type="CDD" id="cd00383">
    <property type="entry name" value="trans_reg_C"/>
    <property type="match status" value="1"/>
</dbReference>
<dbReference type="SMART" id="SM00862">
    <property type="entry name" value="Trans_reg_C"/>
    <property type="match status" value="1"/>
</dbReference>
<sequence length="175" mass="19193">MRLTSIFAGISPAKVREVMMRASESTAAFGSLTQFDPESGRDLRRTARSPETDNPFPEKRAVSAGAASAKVSFGPFCLLPTQFLLREGDKPVPLGSRALEILIVLLERRGELVSKQDLMARVWPNVFVEPANLTVHMSALRRALRDGRDGHRFIVNIPGRGYCFVAAVDVSGHES</sequence>
<dbReference type="GO" id="GO:0000160">
    <property type="term" value="P:phosphorelay signal transduction system"/>
    <property type="evidence" value="ECO:0007669"/>
    <property type="project" value="InterPro"/>
</dbReference>
<feature type="DNA-binding region" description="OmpR/PhoB-type" evidence="2">
    <location>
        <begin position="68"/>
        <end position="166"/>
    </location>
</feature>
<proteinExistence type="predicted"/>
<dbReference type="PANTHER" id="PTHR47691:SF3">
    <property type="entry name" value="HTH-TYPE TRANSCRIPTIONAL REGULATOR RV0890C-RELATED"/>
    <property type="match status" value="1"/>
</dbReference>
<feature type="domain" description="OmpR/PhoB-type" evidence="4">
    <location>
        <begin position="68"/>
        <end position="166"/>
    </location>
</feature>
<dbReference type="Pfam" id="PF00486">
    <property type="entry name" value="Trans_reg_C"/>
    <property type="match status" value="1"/>
</dbReference>
<organism evidence="5 6">
    <name type="scientific">Bradyrhizobium uaiense</name>
    <dbReference type="NCBI Taxonomy" id="2594946"/>
    <lineage>
        <taxon>Bacteria</taxon>
        <taxon>Pseudomonadati</taxon>
        <taxon>Pseudomonadota</taxon>
        <taxon>Alphaproteobacteria</taxon>
        <taxon>Hyphomicrobiales</taxon>
        <taxon>Nitrobacteraceae</taxon>
        <taxon>Bradyrhizobium</taxon>
    </lineage>
</organism>
<keyword evidence="1 2" id="KW-0238">DNA-binding</keyword>
<feature type="region of interest" description="Disordered" evidence="3">
    <location>
        <begin position="31"/>
        <end position="59"/>
    </location>
</feature>
<dbReference type="InterPro" id="IPR001867">
    <property type="entry name" value="OmpR/PhoB-type_DNA-bd"/>
</dbReference>
<dbReference type="AlphaFoldDB" id="A0A6P1BSQ6"/>
<evidence type="ECO:0000256" key="3">
    <source>
        <dbReference type="SAM" id="MobiDB-lite"/>
    </source>
</evidence>
<dbReference type="PROSITE" id="PS51755">
    <property type="entry name" value="OMPR_PHOB"/>
    <property type="match status" value="1"/>
</dbReference>
<name>A0A6P1BSQ6_9BRAD</name>
<dbReference type="SUPFAM" id="SSF46894">
    <property type="entry name" value="C-terminal effector domain of the bipartite response regulators"/>
    <property type="match status" value="1"/>
</dbReference>
<protein>
    <submittedName>
        <fullName evidence="5">Transcriptional regulator</fullName>
    </submittedName>
</protein>
<dbReference type="GO" id="GO:0006355">
    <property type="term" value="P:regulation of DNA-templated transcription"/>
    <property type="evidence" value="ECO:0007669"/>
    <property type="project" value="InterPro"/>
</dbReference>
<evidence type="ECO:0000256" key="1">
    <source>
        <dbReference type="ARBA" id="ARBA00023125"/>
    </source>
</evidence>